<reference evidence="2 3" key="1">
    <citation type="submission" date="2019-09" db="EMBL/GenBank/DDBJ databases">
        <title>Mumia zhuanghuii sp. nov. isolated from the intestinal contents of plateau pika (Ochotona curzoniae) in the Qinghai-Tibet plateau of China.</title>
        <authorList>
            <person name="Tian Z."/>
        </authorList>
    </citation>
    <scope>NUCLEOTIDE SEQUENCE [LARGE SCALE GENOMIC DNA]</scope>
    <source>
        <strain evidence="3">350</strain>
    </source>
</reference>
<feature type="region of interest" description="Disordered" evidence="1">
    <location>
        <begin position="638"/>
        <end position="666"/>
    </location>
</feature>
<proteinExistence type="predicted"/>
<comment type="caution">
    <text evidence="2">The sequence shown here is derived from an EMBL/GenBank/DDBJ whole genome shotgun (WGS) entry which is preliminary data.</text>
</comment>
<dbReference type="SUPFAM" id="SSF52540">
    <property type="entry name" value="P-loop containing nucleoside triphosphate hydrolases"/>
    <property type="match status" value="1"/>
</dbReference>
<dbReference type="InterPro" id="IPR027417">
    <property type="entry name" value="P-loop_NTPase"/>
</dbReference>
<evidence type="ECO:0000313" key="2">
    <source>
        <dbReference type="EMBL" id="KAA1422810.1"/>
    </source>
</evidence>
<name>A0A5Q6RXM2_9ACTN</name>
<gene>
    <name evidence="2" type="ORF">FE697_011685</name>
</gene>
<evidence type="ECO:0000256" key="1">
    <source>
        <dbReference type="SAM" id="MobiDB-lite"/>
    </source>
</evidence>
<evidence type="ECO:0000313" key="3">
    <source>
        <dbReference type="Proteomes" id="UP000307768"/>
    </source>
</evidence>
<feature type="region of interest" description="Disordered" evidence="1">
    <location>
        <begin position="388"/>
        <end position="411"/>
    </location>
</feature>
<organism evidence="2 3">
    <name type="scientific">Mumia zhuanghuii</name>
    <dbReference type="NCBI Taxonomy" id="2585211"/>
    <lineage>
        <taxon>Bacteria</taxon>
        <taxon>Bacillati</taxon>
        <taxon>Actinomycetota</taxon>
        <taxon>Actinomycetes</taxon>
        <taxon>Propionibacteriales</taxon>
        <taxon>Nocardioidaceae</taxon>
        <taxon>Mumia</taxon>
    </lineage>
</organism>
<evidence type="ECO:0008006" key="4">
    <source>
        <dbReference type="Google" id="ProtNLM"/>
    </source>
</evidence>
<dbReference type="AlphaFoldDB" id="A0A5Q6RXM2"/>
<dbReference type="Gene3D" id="3.40.50.300">
    <property type="entry name" value="P-loop containing nucleotide triphosphate hydrolases"/>
    <property type="match status" value="1"/>
</dbReference>
<accession>A0A5Q6RXM2</accession>
<dbReference type="Proteomes" id="UP000307768">
    <property type="component" value="Unassembled WGS sequence"/>
</dbReference>
<sequence length="666" mass="71740">MSDADGLLLPEGTRLVHIGPHKTGTTAVQRAFHLNRDATAEHGVVYAGRGLQPYAEVRSLMPGAGRLGSRHGSVRTWERLVASIDAAGDDRVVLSCESLDGASVDTAARVRDDLGADRVHVVRMVRRFDRLLPSSWQQSLTNGRQQSYLRWIGDVLSKPDHNFWERQNYTDLTMKWAEVVGPENVTVVVVDETDRRWLLDVFEDMTGLPRGTLKAGDSPDNLSLSPGGAAAIRRVNRIARQRRWAAETHLRLIRNSAVRGLKLPAPAAGTPKLMIPERWVDAVVEASNRNVEALESLPVRVIGDPSTLRLDAGTVRSLPDDQLRERFATSSPRSVANGVAAVAERARKGPAKPIVADPDGDPASLRHLRLTRNDDPGVGETARLIAQRARRRARRRTPDAGAGATTSRVDPPVVDRAARGGVVLTLGAPELAASRGWQRHVEAGGVDTYDDWLAGRSSADPTSEGHHEGRHVRPELRYEAVVLDAIEAAGAEQVTVVVADAPAPGRDLTLVELEIVRELNRIAGTAGWSAEERARFVVGGVVEPLRARRPAPGERPVALPGWAHPEIAASSRAAVDVLRERGVTVVGRVESLLAAAPAAPGPEAAPEVSAGLAAAALVGAIEAAGVPEIDDARRQAWRAREDDAVPSVRDLVSRLAGRRDRRSPAR</sequence>
<dbReference type="RefSeq" id="WP_149769760.1">
    <property type="nucleotide sequence ID" value="NZ_VDFQ02000003.1"/>
</dbReference>
<dbReference type="OrthoDB" id="5144031at2"/>
<dbReference type="EMBL" id="VDFQ02000003">
    <property type="protein sequence ID" value="KAA1422810.1"/>
    <property type="molecule type" value="Genomic_DNA"/>
</dbReference>
<protein>
    <recommendedName>
        <fullName evidence="4">Sulfotransferase family protein</fullName>
    </recommendedName>
</protein>